<dbReference type="AlphaFoldDB" id="A0A2P2N1Y4"/>
<name>A0A2P2N1Y4_RHIMU</name>
<accession>A0A2P2N1Y4</accession>
<sequence length="37" mass="4157">MVMSLTSVRLFEGMLKRTTHVSEMVNSLLGILKFSLS</sequence>
<organism evidence="1">
    <name type="scientific">Rhizophora mucronata</name>
    <name type="common">Asiatic mangrove</name>
    <dbReference type="NCBI Taxonomy" id="61149"/>
    <lineage>
        <taxon>Eukaryota</taxon>
        <taxon>Viridiplantae</taxon>
        <taxon>Streptophyta</taxon>
        <taxon>Embryophyta</taxon>
        <taxon>Tracheophyta</taxon>
        <taxon>Spermatophyta</taxon>
        <taxon>Magnoliopsida</taxon>
        <taxon>eudicotyledons</taxon>
        <taxon>Gunneridae</taxon>
        <taxon>Pentapetalae</taxon>
        <taxon>rosids</taxon>
        <taxon>fabids</taxon>
        <taxon>Malpighiales</taxon>
        <taxon>Rhizophoraceae</taxon>
        <taxon>Rhizophora</taxon>
    </lineage>
</organism>
<reference evidence="1" key="1">
    <citation type="submission" date="2018-02" db="EMBL/GenBank/DDBJ databases">
        <title>Rhizophora mucronata_Transcriptome.</title>
        <authorList>
            <person name="Meera S.P."/>
            <person name="Sreeshan A."/>
            <person name="Augustine A."/>
        </authorList>
    </citation>
    <scope>NUCLEOTIDE SEQUENCE</scope>
    <source>
        <tissue evidence="1">Leaf</tissue>
    </source>
</reference>
<protein>
    <submittedName>
        <fullName evidence="1">Uncharacterized protein</fullName>
    </submittedName>
</protein>
<proteinExistence type="predicted"/>
<evidence type="ECO:0000313" key="1">
    <source>
        <dbReference type="EMBL" id="MBX36478.1"/>
    </source>
</evidence>
<dbReference type="EMBL" id="GGEC01055994">
    <property type="protein sequence ID" value="MBX36478.1"/>
    <property type="molecule type" value="Transcribed_RNA"/>
</dbReference>